<dbReference type="InterPro" id="IPR016439">
    <property type="entry name" value="Lag1/Lac1-like"/>
</dbReference>
<feature type="transmembrane region" description="Helical" evidence="6">
    <location>
        <begin position="296"/>
        <end position="320"/>
    </location>
</feature>
<dbReference type="AlphaFoldDB" id="A0A1R2CRS7"/>
<organism evidence="8 9">
    <name type="scientific">Stentor coeruleus</name>
    <dbReference type="NCBI Taxonomy" id="5963"/>
    <lineage>
        <taxon>Eukaryota</taxon>
        <taxon>Sar</taxon>
        <taxon>Alveolata</taxon>
        <taxon>Ciliophora</taxon>
        <taxon>Postciliodesmatophora</taxon>
        <taxon>Heterotrichea</taxon>
        <taxon>Heterotrichida</taxon>
        <taxon>Stentoridae</taxon>
        <taxon>Stentor</taxon>
    </lineage>
</organism>
<sequence>MVRKETSASQAIPKKFPITDAMWASVGKNKMQLLFLVIFLLLCPFLGLFLREFNVIYQMRIVQRPDYTQWPQYIDLGYSFLVSMILTGLLALNQKIFLGLACKLVSEKYKGEERIERAERMIKCLFKGVYFTFAVGFAYYIAKDSYFMPTSLGGNGIVDDVFRDTPYFSHEGIFYIREYFIIQLGYHLHSLIVHVAGKIRNDFMEMLLHHSITVMLVSLAYLMNYLPMSLLILYSHDISDAFVSYTRFFVDTDFKKLTFLSYLLLMISWFYTRLIVFPFDFIRVSCYTNPMMHEMYGIGILGAMVHVLVVLHWYWFILLLKMGFRFIKTKDPVDTQQDLSKKQES</sequence>
<evidence type="ECO:0000256" key="3">
    <source>
        <dbReference type="ARBA" id="ARBA00022989"/>
    </source>
</evidence>
<dbReference type="InterPro" id="IPR006634">
    <property type="entry name" value="TLC-dom"/>
</dbReference>
<gene>
    <name evidence="8" type="ORF">SteCoe_5740</name>
</gene>
<dbReference type="Proteomes" id="UP000187209">
    <property type="component" value="Unassembled WGS sequence"/>
</dbReference>
<name>A0A1R2CRS7_9CILI</name>
<evidence type="ECO:0000256" key="1">
    <source>
        <dbReference type="ARBA" id="ARBA00004141"/>
    </source>
</evidence>
<feature type="transmembrane region" description="Helical" evidence="6">
    <location>
        <begin position="70"/>
        <end position="92"/>
    </location>
</feature>
<evidence type="ECO:0000256" key="2">
    <source>
        <dbReference type="ARBA" id="ARBA00022692"/>
    </source>
</evidence>
<dbReference type="GO" id="GO:0050291">
    <property type="term" value="F:sphingosine N-acyltransferase activity"/>
    <property type="evidence" value="ECO:0007669"/>
    <property type="project" value="InterPro"/>
</dbReference>
<dbReference type="SMART" id="SM00724">
    <property type="entry name" value="TLC"/>
    <property type="match status" value="1"/>
</dbReference>
<proteinExistence type="predicted"/>
<keyword evidence="4 5" id="KW-0472">Membrane</keyword>
<evidence type="ECO:0000256" key="6">
    <source>
        <dbReference type="SAM" id="Phobius"/>
    </source>
</evidence>
<dbReference type="GO" id="GO:0016020">
    <property type="term" value="C:membrane"/>
    <property type="evidence" value="ECO:0007669"/>
    <property type="project" value="UniProtKB-SubCell"/>
</dbReference>
<evidence type="ECO:0000313" key="8">
    <source>
        <dbReference type="EMBL" id="OMJ91709.1"/>
    </source>
</evidence>
<dbReference type="GO" id="GO:0005783">
    <property type="term" value="C:endoplasmic reticulum"/>
    <property type="evidence" value="ECO:0007669"/>
    <property type="project" value="TreeGrafter"/>
</dbReference>
<dbReference type="OrthoDB" id="284421at2759"/>
<dbReference type="PROSITE" id="PS50922">
    <property type="entry name" value="TLC"/>
    <property type="match status" value="1"/>
</dbReference>
<evidence type="ECO:0000256" key="5">
    <source>
        <dbReference type="PROSITE-ProRule" id="PRU00205"/>
    </source>
</evidence>
<comment type="caution">
    <text evidence="8">The sequence shown here is derived from an EMBL/GenBank/DDBJ whole genome shotgun (WGS) entry which is preliminary data.</text>
</comment>
<evidence type="ECO:0000256" key="4">
    <source>
        <dbReference type="ARBA" id="ARBA00023136"/>
    </source>
</evidence>
<feature type="transmembrane region" description="Helical" evidence="6">
    <location>
        <begin position="33"/>
        <end position="50"/>
    </location>
</feature>
<feature type="transmembrane region" description="Helical" evidence="6">
    <location>
        <begin position="212"/>
        <end position="236"/>
    </location>
</feature>
<keyword evidence="2 5" id="KW-0812">Transmembrane</keyword>
<evidence type="ECO:0000313" key="9">
    <source>
        <dbReference type="Proteomes" id="UP000187209"/>
    </source>
</evidence>
<dbReference type="PANTHER" id="PTHR12560:SF0">
    <property type="entry name" value="LD18904P"/>
    <property type="match status" value="1"/>
</dbReference>
<accession>A0A1R2CRS7</accession>
<evidence type="ECO:0000259" key="7">
    <source>
        <dbReference type="PROSITE" id="PS50922"/>
    </source>
</evidence>
<dbReference type="GO" id="GO:0046513">
    <property type="term" value="P:ceramide biosynthetic process"/>
    <property type="evidence" value="ECO:0007669"/>
    <property type="project" value="InterPro"/>
</dbReference>
<reference evidence="8 9" key="1">
    <citation type="submission" date="2016-11" db="EMBL/GenBank/DDBJ databases">
        <title>The macronuclear genome of Stentor coeruleus: a giant cell with tiny introns.</title>
        <authorList>
            <person name="Slabodnick M."/>
            <person name="Ruby J.G."/>
            <person name="Reiff S.B."/>
            <person name="Swart E.C."/>
            <person name="Gosai S."/>
            <person name="Prabakaran S."/>
            <person name="Witkowska E."/>
            <person name="Larue G.E."/>
            <person name="Fisher S."/>
            <person name="Freeman R.M."/>
            <person name="Gunawardena J."/>
            <person name="Chu W."/>
            <person name="Stover N.A."/>
            <person name="Gregory B.D."/>
            <person name="Nowacki M."/>
            <person name="Derisi J."/>
            <person name="Roy S.W."/>
            <person name="Marshall W.F."/>
            <person name="Sood P."/>
        </authorList>
    </citation>
    <scope>NUCLEOTIDE SEQUENCE [LARGE SCALE GENOMIC DNA]</scope>
    <source>
        <strain evidence="8">WM001</strain>
    </source>
</reference>
<dbReference type="PANTHER" id="PTHR12560">
    <property type="entry name" value="LONGEVITY ASSURANCE FACTOR 1 LAG1"/>
    <property type="match status" value="1"/>
</dbReference>
<protein>
    <recommendedName>
        <fullName evidence="7">TLC domain-containing protein</fullName>
    </recommendedName>
</protein>
<dbReference type="EMBL" id="MPUH01000076">
    <property type="protein sequence ID" value="OMJ91709.1"/>
    <property type="molecule type" value="Genomic_DNA"/>
</dbReference>
<keyword evidence="9" id="KW-1185">Reference proteome</keyword>
<feature type="transmembrane region" description="Helical" evidence="6">
    <location>
        <begin position="257"/>
        <end position="276"/>
    </location>
</feature>
<dbReference type="Pfam" id="PF03798">
    <property type="entry name" value="TRAM_LAG1_CLN8"/>
    <property type="match status" value="1"/>
</dbReference>
<keyword evidence="3 6" id="KW-1133">Transmembrane helix</keyword>
<feature type="transmembrane region" description="Helical" evidence="6">
    <location>
        <begin position="124"/>
        <end position="142"/>
    </location>
</feature>
<comment type="subcellular location">
    <subcellularLocation>
        <location evidence="1">Membrane</location>
        <topology evidence="1">Multi-pass membrane protein</topology>
    </subcellularLocation>
</comment>
<feature type="domain" description="TLC" evidence="7">
    <location>
        <begin position="116"/>
        <end position="328"/>
    </location>
</feature>